<comment type="subcellular location">
    <subcellularLocation>
        <location evidence="1 5">Secreted</location>
    </subcellularLocation>
</comment>
<evidence type="ECO:0000256" key="3">
    <source>
        <dbReference type="ARBA" id="ARBA00022525"/>
    </source>
</evidence>
<protein>
    <recommendedName>
        <fullName evidence="5">RxLR effector protein</fullName>
    </recommendedName>
</protein>
<feature type="chain" id="PRO_5033921247" description="RxLR effector protein" evidence="5">
    <location>
        <begin position="21"/>
        <end position="187"/>
    </location>
</feature>
<keyword evidence="4 5" id="KW-0732">Signal</keyword>
<organism evidence="6 9">
    <name type="scientific">Phytophthora rubi</name>
    <dbReference type="NCBI Taxonomy" id="129364"/>
    <lineage>
        <taxon>Eukaryota</taxon>
        <taxon>Sar</taxon>
        <taxon>Stramenopiles</taxon>
        <taxon>Oomycota</taxon>
        <taxon>Peronosporomycetes</taxon>
        <taxon>Peronosporales</taxon>
        <taxon>Peronosporaceae</taxon>
        <taxon>Phytophthora</taxon>
    </lineage>
</organism>
<dbReference type="EMBL" id="QXFU01000105">
    <property type="protein sequence ID" value="KAE9044125.1"/>
    <property type="molecule type" value="Genomic_DNA"/>
</dbReference>
<evidence type="ECO:0000256" key="4">
    <source>
        <dbReference type="ARBA" id="ARBA00022729"/>
    </source>
</evidence>
<dbReference type="GO" id="GO:0005576">
    <property type="term" value="C:extracellular region"/>
    <property type="evidence" value="ECO:0007669"/>
    <property type="project" value="UniProtKB-SubCell"/>
</dbReference>
<comment type="similarity">
    <text evidence="2 5">Belongs to the RxLR effector family.</text>
</comment>
<evidence type="ECO:0000313" key="8">
    <source>
        <dbReference type="Proteomes" id="UP000429607"/>
    </source>
</evidence>
<comment type="caution">
    <text evidence="6">The sequence shown here is derived from an EMBL/GenBank/DDBJ whole genome shotgun (WGS) entry which is preliminary data.</text>
</comment>
<sequence length="187" mass="21128">MRLSYALLVAVATFLVSSDAASTTGHSRVSSTTTNAVNRLHPTSRRHLRSYNMNDLEAEDEERFQIKLTKADLKKLKQMLQVQIQSQTFNVDEVLRRLTREHELQQITSYFAGSNGILGGWLHKSTLDGLLGSTMTHKRAVFAEWKSQGKSLENLTDLLNGNSFVKKEYAGVSTMYKFFLQMPPRSA</sequence>
<dbReference type="Proteomes" id="UP000429607">
    <property type="component" value="Unassembled WGS sequence"/>
</dbReference>
<dbReference type="InterPro" id="IPR031825">
    <property type="entry name" value="RXLR"/>
</dbReference>
<evidence type="ECO:0000313" key="7">
    <source>
        <dbReference type="EMBL" id="KAE9050209.1"/>
    </source>
</evidence>
<proteinExistence type="inferred from homology"/>
<dbReference type="Proteomes" id="UP000435112">
    <property type="component" value="Unassembled WGS sequence"/>
</dbReference>
<reference evidence="8 9" key="1">
    <citation type="submission" date="2018-09" db="EMBL/GenBank/DDBJ databases">
        <title>Genomic investigation of the strawberry pathogen Phytophthora fragariae indicates pathogenicity is determined by transcriptional variation in three key races.</title>
        <authorList>
            <person name="Adams T.M."/>
            <person name="Armitage A.D."/>
            <person name="Sobczyk M.K."/>
            <person name="Bates H.J."/>
            <person name="Dunwell J.M."/>
            <person name="Nellist C.F."/>
            <person name="Harrison R.J."/>
        </authorList>
    </citation>
    <scope>NUCLEOTIDE SEQUENCE [LARGE SCALE GENOMIC DNA]</scope>
    <source>
        <strain evidence="7 8">SCRP249</strain>
        <strain evidence="6 9">SCRP324</strain>
    </source>
</reference>
<dbReference type="OrthoDB" id="129917at2759"/>
<dbReference type="Pfam" id="PF16810">
    <property type="entry name" value="RXLR"/>
    <property type="match status" value="1"/>
</dbReference>
<dbReference type="AlphaFoldDB" id="A0A6A3NFF1"/>
<evidence type="ECO:0000313" key="6">
    <source>
        <dbReference type="EMBL" id="KAE9044125.1"/>
    </source>
</evidence>
<accession>A0A6A3NFF1</accession>
<dbReference type="EMBL" id="QXFV01000090">
    <property type="protein sequence ID" value="KAE9050209.1"/>
    <property type="molecule type" value="Genomic_DNA"/>
</dbReference>
<feature type="signal peptide" evidence="5">
    <location>
        <begin position="1"/>
        <end position="20"/>
    </location>
</feature>
<evidence type="ECO:0000256" key="5">
    <source>
        <dbReference type="RuleBase" id="RU367124"/>
    </source>
</evidence>
<keyword evidence="3 5" id="KW-0964">Secreted</keyword>
<evidence type="ECO:0000256" key="2">
    <source>
        <dbReference type="ARBA" id="ARBA00010400"/>
    </source>
</evidence>
<comment type="domain">
    <text evidence="5">The RxLR-dEER motif acts to carry the protein into the host cell cytoplasm through binding to cell surface phosphatidylinositol-3-phosphate.</text>
</comment>
<name>A0A6A3NFF1_9STRA</name>
<gene>
    <name evidence="7" type="ORF">PR001_g2593</name>
    <name evidence="6" type="ORF">PR002_g2970</name>
</gene>
<evidence type="ECO:0000256" key="1">
    <source>
        <dbReference type="ARBA" id="ARBA00004613"/>
    </source>
</evidence>
<comment type="function">
    <text evidence="5">Effector that suppresses plant defense responses during pathogen infection.</text>
</comment>
<evidence type="ECO:0000313" key="9">
    <source>
        <dbReference type="Proteomes" id="UP000435112"/>
    </source>
</evidence>